<dbReference type="PROSITE" id="PS51340">
    <property type="entry name" value="MOSC"/>
    <property type="match status" value="1"/>
</dbReference>
<evidence type="ECO:0000256" key="1">
    <source>
        <dbReference type="SAM" id="Phobius"/>
    </source>
</evidence>
<dbReference type="AlphaFoldDB" id="A0A6A6QAL0"/>
<dbReference type="InterPro" id="IPR005302">
    <property type="entry name" value="MoCF_Sase_C"/>
</dbReference>
<accession>A0A6A6QAL0</accession>
<feature type="domain" description="MOSC" evidence="2">
    <location>
        <begin position="276"/>
        <end position="436"/>
    </location>
</feature>
<sequence>MDIIRVIFSFTPVSYGFALLSLLIPVILLRVFQSQKGYATQLSPESCRRIGLRGRSNLADHQDSRYSSGSDPGISPDGSPLWKVKALFIYPIKSCRGIEMDHGEIIRTGMKYDRQFCFAQQVTSLPSSEENKDGSHTVKSEWNFITQRTFARMAKVETEVWIPDPSLPSYSPHAEFVKSEGCIVMRFPFSPDVDLSWGGVKALASMFAAKFCGQPEPSVELRIPFNPSSDRINEKGYTSEKMKIWKDAPEALNMGVEVPEDVMAKLKYSLGVTNPLTLFRIDTQKYREVFKCAPKKQDVGYQTIIGMADSYPLHIMNLASVHDIASKIPEGYYKEFNPLRYRANVYITGPPAFSEDSWAKARIGDCNYHISCRTTRCKLPNVDPKTAVRDRVEPERTMRSYRVIDKGSNSACLGMQVTPLVEGTGAISVGDEVKLLEQGEHFFLKV</sequence>
<keyword evidence="1" id="KW-1133">Transmembrane helix</keyword>
<proteinExistence type="predicted"/>
<dbReference type="EMBL" id="MU004199">
    <property type="protein sequence ID" value="KAF2489488.1"/>
    <property type="molecule type" value="Genomic_DNA"/>
</dbReference>
<dbReference type="PANTHER" id="PTHR14237:SF23">
    <property type="entry name" value="MOSC DOMAIN PROTEIN (AFU_ORTHOLOGUE AFUA_7G05900)"/>
    <property type="match status" value="1"/>
</dbReference>
<dbReference type="PANTHER" id="PTHR14237">
    <property type="entry name" value="MOLYBDOPTERIN COFACTOR SULFURASE MOSC"/>
    <property type="match status" value="1"/>
</dbReference>
<keyword evidence="1" id="KW-0472">Membrane</keyword>
<gene>
    <name evidence="3" type="ORF">BU16DRAFT_519528</name>
</gene>
<dbReference type="Pfam" id="PF03473">
    <property type="entry name" value="MOSC"/>
    <property type="match status" value="1"/>
</dbReference>
<dbReference type="GO" id="GO:0030151">
    <property type="term" value="F:molybdenum ion binding"/>
    <property type="evidence" value="ECO:0007669"/>
    <property type="project" value="InterPro"/>
</dbReference>
<organism evidence="3 4">
    <name type="scientific">Lophium mytilinum</name>
    <dbReference type="NCBI Taxonomy" id="390894"/>
    <lineage>
        <taxon>Eukaryota</taxon>
        <taxon>Fungi</taxon>
        <taxon>Dikarya</taxon>
        <taxon>Ascomycota</taxon>
        <taxon>Pezizomycotina</taxon>
        <taxon>Dothideomycetes</taxon>
        <taxon>Pleosporomycetidae</taxon>
        <taxon>Mytilinidiales</taxon>
        <taxon>Mytilinidiaceae</taxon>
        <taxon>Lophium</taxon>
    </lineage>
</organism>
<keyword evidence="1" id="KW-0812">Transmembrane</keyword>
<evidence type="ECO:0000313" key="3">
    <source>
        <dbReference type="EMBL" id="KAF2489488.1"/>
    </source>
</evidence>
<dbReference type="InterPro" id="IPR011037">
    <property type="entry name" value="Pyrv_Knase-like_insert_dom_sf"/>
</dbReference>
<dbReference type="InterPro" id="IPR005303">
    <property type="entry name" value="MOCOS_middle"/>
</dbReference>
<evidence type="ECO:0000259" key="2">
    <source>
        <dbReference type="PROSITE" id="PS51340"/>
    </source>
</evidence>
<dbReference type="GO" id="GO:0030170">
    <property type="term" value="F:pyridoxal phosphate binding"/>
    <property type="evidence" value="ECO:0007669"/>
    <property type="project" value="InterPro"/>
</dbReference>
<dbReference type="Proteomes" id="UP000799750">
    <property type="component" value="Unassembled WGS sequence"/>
</dbReference>
<keyword evidence="4" id="KW-1185">Reference proteome</keyword>
<dbReference type="Pfam" id="PF03476">
    <property type="entry name" value="MOSC_N"/>
    <property type="match status" value="1"/>
</dbReference>
<reference evidence="3" key="1">
    <citation type="journal article" date="2020" name="Stud. Mycol.">
        <title>101 Dothideomycetes genomes: a test case for predicting lifestyles and emergence of pathogens.</title>
        <authorList>
            <person name="Haridas S."/>
            <person name="Albert R."/>
            <person name="Binder M."/>
            <person name="Bloem J."/>
            <person name="Labutti K."/>
            <person name="Salamov A."/>
            <person name="Andreopoulos B."/>
            <person name="Baker S."/>
            <person name="Barry K."/>
            <person name="Bills G."/>
            <person name="Bluhm B."/>
            <person name="Cannon C."/>
            <person name="Castanera R."/>
            <person name="Culley D."/>
            <person name="Daum C."/>
            <person name="Ezra D."/>
            <person name="Gonzalez J."/>
            <person name="Henrissat B."/>
            <person name="Kuo A."/>
            <person name="Liang C."/>
            <person name="Lipzen A."/>
            <person name="Lutzoni F."/>
            <person name="Magnuson J."/>
            <person name="Mondo S."/>
            <person name="Nolan M."/>
            <person name="Ohm R."/>
            <person name="Pangilinan J."/>
            <person name="Park H.-J."/>
            <person name="Ramirez L."/>
            <person name="Alfaro M."/>
            <person name="Sun H."/>
            <person name="Tritt A."/>
            <person name="Yoshinaga Y."/>
            <person name="Zwiers L.-H."/>
            <person name="Turgeon B."/>
            <person name="Goodwin S."/>
            <person name="Spatafora J."/>
            <person name="Crous P."/>
            <person name="Grigoriev I."/>
        </authorList>
    </citation>
    <scope>NUCLEOTIDE SEQUENCE</scope>
    <source>
        <strain evidence="3">CBS 269.34</strain>
    </source>
</reference>
<dbReference type="GO" id="GO:0003824">
    <property type="term" value="F:catalytic activity"/>
    <property type="evidence" value="ECO:0007669"/>
    <property type="project" value="InterPro"/>
</dbReference>
<dbReference type="OrthoDB" id="17255at2759"/>
<dbReference type="SUPFAM" id="SSF50800">
    <property type="entry name" value="PK beta-barrel domain-like"/>
    <property type="match status" value="1"/>
</dbReference>
<feature type="transmembrane region" description="Helical" evidence="1">
    <location>
        <begin position="6"/>
        <end position="29"/>
    </location>
</feature>
<name>A0A6A6QAL0_9PEZI</name>
<evidence type="ECO:0000313" key="4">
    <source>
        <dbReference type="Proteomes" id="UP000799750"/>
    </source>
</evidence>
<protein>
    <recommendedName>
        <fullName evidence="2">MOSC domain-containing protein</fullName>
    </recommendedName>
</protein>